<keyword evidence="1" id="KW-0812">Transmembrane</keyword>
<accession>A0ABS5TYF8</accession>
<dbReference type="InterPro" id="IPR022121">
    <property type="entry name" value="Peptidase_M73_camelysin"/>
</dbReference>
<proteinExistence type="predicted"/>
<keyword evidence="3" id="KW-1185">Reference proteome</keyword>
<sequence length="228" mass="24033">MDDLLQEMVNPAPAQGEKARRRRVWATITVVGLAALGITSLTTSAFFTDEDTTNDAITTGTIDIASTELDFGVPVDNMLPGASVVSPITVSNEGSLRYQYALEYNGADGAGTGSGNLTDQLRVRVYALAAAQCTLPNTNVAVTENRLDSVGDAWGLPAADTDLIGEVGVDEATDNRFLSAGASEELCVRVDFSSAAGNEYQDTSATVNLGFWARQLTFQANQPGESNN</sequence>
<dbReference type="Proteomes" id="UP000722125">
    <property type="component" value="Unassembled WGS sequence"/>
</dbReference>
<dbReference type="Pfam" id="PF12389">
    <property type="entry name" value="Peptidase_M73"/>
    <property type="match status" value="1"/>
</dbReference>
<dbReference type="RefSeq" id="WP_214348751.1">
    <property type="nucleotide sequence ID" value="NZ_JAHBOH010000001.1"/>
</dbReference>
<evidence type="ECO:0000313" key="3">
    <source>
        <dbReference type="Proteomes" id="UP000722125"/>
    </source>
</evidence>
<name>A0ABS5TYF8_9CELL</name>
<protein>
    <submittedName>
        <fullName evidence="2">M73 family metallopeptidase</fullName>
    </submittedName>
</protein>
<gene>
    <name evidence="2" type="ORF">KIN34_07470</name>
</gene>
<organism evidence="2 3">
    <name type="scientific">Cellulomonas fulva</name>
    <dbReference type="NCBI Taxonomy" id="2835530"/>
    <lineage>
        <taxon>Bacteria</taxon>
        <taxon>Bacillati</taxon>
        <taxon>Actinomycetota</taxon>
        <taxon>Actinomycetes</taxon>
        <taxon>Micrococcales</taxon>
        <taxon>Cellulomonadaceae</taxon>
        <taxon>Cellulomonas</taxon>
    </lineage>
</organism>
<feature type="transmembrane region" description="Helical" evidence="1">
    <location>
        <begin position="24"/>
        <end position="47"/>
    </location>
</feature>
<keyword evidence="1" id="KW-1133">Transmembrane helix</keyword>
<evidence type="ECO:0000256" key="1">
    <source>
        <dbReference type="SAM" id="Phobius"/>
    </source>
</evidence>
<comment type="caution">
    <text evidence="2">The sequence shown here is derived from an EMBL/GenBank/DDBJ whole genome shotgun (WGS) entry which is preliminary data.</text>
</comment>
<dbReference type="EMBL" id="JAHBOH010000001">
    <property type="protein sequence ID" value="MBT0994122.1"/>
    <property type="molecule type" value="Genomic_DNA"/>
</dbReference>
<reference evidence="2 3" key="1">
    <citation type="submission" date="2021-05" db="EMBL/GenBank/DDBJ databases">
        <title>Description of Cellulomonas sp. DKR-3 sp. nov.</title>
        <authorList>
            <person name="Dahal R.H."/>
            <person name="Chaudhary D.K."/>
        </authorList>
    </citation>
    <scope>NUCLEOTIDE SEQUENCE [LARGE SCALE GENOMIC DNA]</scope>
    <source>
        <strain evidence="2 3">DKR-3</strain>
    </source>
</reference>
<evidence type="ECO:0000313" key="2">
    <source>
        <dbReference type="EMBL" id="MBT0994122.1"/>
    </source>
</evidence>
<keyword evidence="1" id="KW-0472">Membrane</keyword>